<dbReference type="PIRSF" id="PIRSF004930">
    <property type="entry name" value="Tln_factor_SUA5"/>
    <property type="match status" value="1"/>
</dbReference>
<feature type="binding site" evidence="14">
    <location>
        <position position="155"/>
    </location>
    <ligand>
        <name>ATP</name>
        <dbReference type="ChEBI" id="CHEBI:30616"/>
    </ligand>
</feature>
<dbReference type="InterPro" id="IPR038385">
    <property type="entry name" value="Sua5/YwlC_C"/>
</dbReference>
<feature type="binding site" evidence="14">
    <location>
        <position position="71"/>
    </location>
    <ligand>
        <name>L-threonine</name>
        <dbReference type="ChEBI" id="CHEBI:57926"/>
    </ligand>
</feature>
<keyword evidence="6 13" id="KW-0808">Transferase</keyword>
<dbReference type="InterPro" id="IPR005145">
    <property type="entry name" value="Sua5_C"/>
</dbReference>
<feature type="binding site" evidence="14">
    <location>
        <position position="199"/>
    </location>
    <ligand>
        <name>ATP</name>
        <dbReference type="ChEBI" id="CHEBI:30616"/>
    </ligand>
</feature>
<dbReference type="EC" id="2.7.7.87" evidence="3 13"/>
<organism evidence="16 17">
    <name type="scientific">Peptostreptococcus porci</name>
    <dbReference type="NCBI Taxonomy" id="2652282"/>
    <lineage>
        <taxon>Bacteria</taxon>
        <taxon>Bacillati</taxon>
        <taxon>Bacillota</taxon>
        <taxon>Clostridia</taxon>
        <taxon>Peptostreptococcales</taxon>
        <taxon>Peptostreptococcaceae</taxon>
        <taxon>Peptostreptococcus</taxon>
    </lineage>
</organism>
<evidence type="ECO:0000256" key="2">
    <source>
        <dbReference type="ARBA" id="ARBA00007663"/>
    </source>
</evidence>
<comment type="function">
    <text evidence="13">Required for the formation of a threonylcarbamoyl group on adenosine at position 37 (t(6)A37) in tRNAs that read codons beginning with adenine.</text>
</comment>
<evidence type="ECO:0000313" key="17">
    <source>
        <dbReference type="Proteomes" id="UP000440713"/>
    </source>
</evidence>
<dbReference type="GO" id="GO:0006450">
    <property type="term" value="P:regulation of translational fidelity"/>
    <property type="evidence" value="ECO:0007669"/>
    <property type="project" value="TreeGrafter"/>
</dbReference>
<evidence type="ECO:0000259" key="15">
    <source>
        <dbReference type="PROSITE" id="PS51163"/>
    </source>
</evidence>
<dbReference type="SUPFAM" id="SSF55821">
    <property type="entry name" value="YrdC/RibB"/>
    <property type="match status" value="1"/>
</dbReference>
<evidence type="ECO:0000256" key="11">
    <source>
        <dbReference type="ARBA" id="ARBA00029774"/>
    </source>
</evidence>
<dbReference type="Pfam" id="PF01300">
    <property type="entry name" value="Sua5_yciO_yrdC"/>
    <property type="match status" value="1"/>
</dbReference>
<evidence type="ECO:0000313" key="16">
    <source>
        <dbReference type="EMBL" id="MST62341.1"/>
    </source>
</evidence>
<feature type="domain" description="YrdC-like" evidence="15">
    <location>
        <begin position="17"/>
        <end position="203"/>
    </location>
</feature>
<evidence type="ECO:0000256" key="12">
    <source>
        <dbReference type="ARBA" id="ARBA00048366"/>
    </source>
</evidence>
<proteinExistence type="inferred from homology"/>
<evidence type="ECO:0000256" key="7">
    <source>
        <dbReference type="ARBA" id="ARBA00022694"/>
    </source>
</evidence>
<evidence type="ECO:0000256" key="13">
    <source>
        <dbReference type="PIRNR" id="PIRNR004930"/>
    </source>
</evidence>
<accession>A0A6N7X2L7</accession>
<evidence type="ECO:0000256" key="8">
    <source>
        <dbReference type="ARBA" id="ARBA00022695"/>
    </source>
</evidence>
<feature type="binding site" evidence="14">
    <location>
        <position position="147"/>
    </location>
    <ligand>
        <name>ATP</name>
        <dbReference type="ChEBI" id="CHEBI:30616"/>
    </ligand>
</feature>
<dbReference type="AlphaFoldDB" id="A0A6N7X2L7"/>
<feature type="binding site" evidence="14">
    <location>
        <position position="66"/>
    </location>
    <ligand>
        <name>ATP</name>
        <dbReference type="ChEBI" id="CHEBI:30616"/>
    </ligand>
</feature>
<dbReference type="GO" id="GO:0000049">
    <property type="term" value="F:tRNA binding"/>
    <property type="evidence" value="ECO:0007669"/>
    <property type="project" value="TreeGrafter"/>
</dbReference>
<dbReference type="PANTHER" id="PTHR17490:SF16">
    <property type="entry name" value="THREONYLCARBAMOYL-AMP SYNTHASE"/>
    <property type="match status" value="1"/>
</dbReference>
<dbReference type="InterPro" id="IPR010923">
    <property type="entry name" value="T(6)A37_SUA5"/>
</dbReference>
<gene>
    <name evidence="16" type="ORF">FYJ71_05035</name>
</gene>
<feature type="binding site" evidence="14">
    <location>
        <position position="240"/>
    </location>
    <ligand>
        <name>ATP</name>
        <dbReference type="ChEBI" id="CHEBI:30616"/>
    </ligand>
</feature>
<feature type="binding site" evidence="14">
    <location>
        <position position="62"/>
    </location>
    <ligand>
        <name>ATP</name>
        <dbReference type="ChEBI" id="CHEBI:30616"/>
    </ligand>
</feature>
<evidence type="ECO:0000256" key="6">
    <source>
        <dbReference type="ARBA" id="ARBA00022679"/>
    </source>
</evidence>
<feature type="binding site" evidence="14">
    <location>
        <position position="121"/>
    </location>
    <ligand>
        <name>ATP</name>
        <dbReference type="ChEBI" id="CHEBI:30616"/>
    </ligand>
</feature>
<dbReference type="InterPro" id="IPR006070">
    <property type="entry name" value="Sua5-like_dom"/>
</dbReference>
<evidence type="ECO:0000256" key="4">
    <source>
        <dbReference type="ARBA" id="ARBA00015492"/>
    </source>
</evidence>
<keyword evidence="5 13" id="KW-0963">Cytoplasm</keyword>
<dbReference type="GO" id="GO:0008033">
    <property type="term" value="P:tRNA processing"/>
    <property type="evidence" value="ECO:0007669"/>
    <property type="project" value="UniProtKB-KW"/>
</dbReference>
<comment type="caution">
    <text evidence="16">The sequence shown here is derived from an EMBL/GenBank/DDBJ whole genome shotgun (WGS) entry which is preliminary data.</text>
</comment>
<keyword evidence="8 13" id="KW-0548">Nucleotidyltransferase</keyword>
<dbReference type="PANTHER" id="PTHR17490">
    <property type="entry name" value="SUA5"/>
    <property type="match status" value="1"/>
</dbReference>
<comment type="catalytic activity">
    <reaction evidence="12 13">
        <text>L-threonine + hydrogencarbonate + ATP = L-threonylcarbamoyladenylate + diphosphate + H2O</text>
        <dbReference type="Rhea" id="RHEA:36407"/>
        <dbReference type="ChEBI" id="CHEBI:15377"/>
        <dbReference type="ChEBI" id="CHEBI:17544"/>
        <dbReference type="ChEBI" id="CHEBI:30616"/>
        <dbReference type="ChEBI" id="CHEBI:33019"/>
        <dbReference type="ChEBI" id="CHEBI:57926"/>
        <dbReference type="ChEBI" id="CHEBI:73682"/>
        <dbReference type="EC" id="2.7.7.87"/>
    </reaction>
</comment>
<evidence type="ECO:0000256" key="10">
    <source>
        <dbReference type="ARBA" id="ARBA00022840"/>
    </source>
</evidence>
<dbReference type="InterPro" id="IPR017945">
    <property type="entry name" value="DHBP_synth_RibB-like_a/b_dom"/>
</dbReference>
<keyword evidence="10 13" id="KW-0067">ATP-binding</keyword>
<dbReference type="PROSITE" id="PS51163">
    <property type="entry name" value="YRDC"/>
    <property type="match status" value="1"/>
</dbReference>
<keyword evidence="9 13" id="KW-0547">Nucleotide-binding</keyword>
<dbReference type="GO" id="GO:0003725">
    <property type="term" value="F:double-stranded RNA binding"/>
    <property type="evidence" value="ECO:0007669"/>
    <property type="project" value="UniProtKB-UniRule"/>
</dbReference>
<feature type="binding site" evidence="14">
    <location>
        <position position="39"/>
    </location>
    <ligand>
        <name>L-threonine</name>
        <dbReference type="ChEBI" id="CHEBI:57926"/>
    </ligand>
</feature>
<sequence>MKKNTLIEKIDPDNIDSKVVEQFGKMLADGKTVIFPTETVYGLGANALDEQAASKIYIAKGRPSDNPLLVHVAEREDINPLVVDMDERAKKLIDRFWPGPLTIVFKKSDLIPKVTSGGLDTVAIRMPSDKVARALIKASGVPIAAPSANLSGKPSPTKPEHIIADMDGRVDGILVGGFCDFGVESTIVDLSDDVPMVLRPGAITLEMLKEVLGDVILDPSLSSHDDNIKAKAPGMKYKHYSPNANIFMVTGGIDRFVELSEFLLEMRANDEKKIAILCMKQNISRFEELKLKFKNVHVLSLGCTYEEVARNLFDVLIDLDRRNIDVAYAETFEETGIGVAIMNRLKKSAGYKFV</sequence>
<evidence type="ECO:0000256" key="3">
    <source>
        <dbReference type="ARBA" id="ARBA00012584"/>
    </source>
</evidence>
<keyword evidence="17" id="KW-1185">Reference proteome</keyword>
<name>A0A6N7X2L7_9FIRM</name>
<evidence type="ECO:0000256" key="1">
    <source>
        <dbReference type="ARBA" id="ARBA00004496"/>
    </source>
</evidence>
<keyword evidence="7 13" id="KW-0819">tRNA processing</keyword>
<evidence type="ECO:0000256" key="9">
    <source>
        <dbReference type="ARBA" id="ARBA00022741"/>
    </source>
</evidence>
<dbReference type="EMBL" id="VUNE01000002">
    <property type="protein sequence ID" value="MST62341.1"/>
    <property type="molecule type" value="Genomic_DNA"/>
</dbReference>
<comment type="similarity">
    <text evidence="2 13">Belongs to the SUA5 family.</text>
</comment>
<dbReference type="GO" id="GO:0005737">
    <property type="term" value="C:cytoplasm"/>
    <property type="evidence" value="ECO:0007669"/>
    <property type="project" value="UniProtKB-SubCell"/>
</dbReference>
<dbReference type="Pfam" id="PF03481">
    <property type="entry name" value="Sua5_C"/>
    <property type="match status" value="1"/>
</dbReference>
<reference evidence="16 17" key="1">
    <citation type="submission" date="2019-08" db="EMBL/GenBank/DDBJ databases">
        <title>In-depth cultivation of the pig gut microbiome towards novel bacterial diversity and tailored functional studies.</title>
        <authorList>
            <person name="Wylensek D."/>
            <person name="Hitch T.C.A."/>
            <person name="Clavel T."/>
        </authorList>
    </citation>
    <scope>NUCLEOTIDE SEQUENCE [LARGE SCALE GENOMIC DNA]</scope>
    <source>
        <strain evidence="16 17">WCA-SAB-591-4A-A</strain>
    </source>
</reference>
<evidence type="ECO:0000256" key="5">
    <source>
        <dbReference type="ARBA" id="ARBA00022490"/>
    </source>
</evidence>
<feature type="binding site" evidence="14">
    <location>
        <position position="185"/>
    </location>
    <ligand>
        <name>L-threonine</name>
        <dbReference type="ChEBI" id="CHEBI:57926"/>
    </ligand>
</feature>
<protein>
    <recommendedName>
        <fullName evidence="4 13">Threonylcarbamoyl-AMP synthase</fullName>
        <shortName evidence="13">TC-AMP synthase</shortName>
        <ecNumber evidence="3 13">2.7.7.87</ecNumber>
    </recommendedName>
    <alternativeName>
        <fullName evidence="11 13">L-threonylcarbamoyladenylate synthase</fullName>
    </alternativeName>
</protein>
<comment type="subcellular location">
    <subcellularLocation>
        <location evidence="1 13">Cytoplasm</location>
    </subcellularLocation>
</comment>
<dbReference type="Gene3D" id="3.40.50.11030">
    <property type="entry name" value="Threonylcarbamoyl-AMP synthase, C-terminal domain"/>
    <property type="match status" value="1"/>
</dbReference>
<dbReference type="GO" id="GO:0061710">
    <property type="term" value="F:L-threonylcarbamoyladenylate synthase"/>
    <property type="evidence" value="ECO:0007669"/>
    <property type="project" value="UniProtKB-EC"/>
</dbReference>
<dbReference type="InterPro" id="IPR050156">
    <property type="entry name" value="TC-AMP_synthase_SUA5"/>
</dbReference>
<dbReference type="NCBIfam" id="TIGR00057">
    <property type="entry name" value="L-threonylcarbamoyladenylate synthase"/>
    <property type="match status" value="1"/>
</dbReference>
<dbReference type="Proteomes" id="UP000440713">
    <property type="component" value="Unassembled WGS sequence"/>
</dbReference>
<feature type="binding site" evidence="14">
    <location>
        <position position="125"/>
    </location>
    <ligand>
        <name>L-threonine</name>
        <dbReference type="ChEBI" id="CHEBI:57926"/>
    </ligand>
</feature>
<dbReference type="Gene3D" id="3.90.870.10">
    <property type="entry name" value="DHBP synthase"/>
    <property type="match status" value="1"/>
</dbReference>
<dbReference type="FunFam" id="3.90.870.10:FF:000009">
    <property type="entry name" value="Threonylcarbamoyl-AMP synthase, putative"/>
    <property type="match status" value="1"/>
</dbReference>
<feature type="binding site" evidence="14">
    <location>
        <position position="145"/>
    </location>
    <ligand>
        <name>L-threonine</name>
        <dbReference type="ChEBI" id="CHEBI:57926"/>
    </ligand>
</feature>
<dbReference type="GO" id="GO:0005524">
    <property type="term" value="F:ATP binding"/>
    <property type="evidence" value="ECO:0007669"/>
    <property type="project" value="UniProtKB-UniRule"/>
</dbReference>
<evidence type="ECO:0000256" key="14">
    <source>
        <dbReference type="PIRSR" id="PIRSR004930-1"/>
    </source>
</evidence>